<organism evidence="1 2">
    <name type="scientific">Lonchura striata</name>
    <name type="common">white-rumped munia</name>
    <dbReference type="NCBI Taxonomy" id="40157"/>
    <lineage>
        <taxon>Eukaryota</taxon>
        <taxon>Metazoa</taxon>
        <taxon>Chordata</taxon>
        <taxon>Craniata</taxon>
        <taxon>Vertebrata</taxon>
        <taxon>Euteleostomi</taxon>
        <taxon>Archelosauria</taxon>
        <taxon>Archosauria</taxon>
        <taxon>Dinosauria</taxon>
        <taxon>Saurischia</taxon>
        <taxon>Theropoda</taxon>
        <taxon>Coelurosauria</taxon>
        <taxon>Aves</taxon>
        <taxon>Neognathae</taxon>
        <taxon>Neoaves</taxon>
        <taxon>Telluraves</taxon>
        <taxon>Australaves</taxon>
        <taxon>Passeriformes</taxon>
        <taxon>Passeroidea</taxon>
        <taxon>Estrildidae</taxon>
        <taxon>Estrildinae</taxon>
        <taxon>Lonchura</taxon>
    </lineage>
</organism>
<name>A0A218V6X7_9PASE</name>
<keyword evidence="2" id="KW-1185">Reference proteome</keyword>
<gene>
    <name evidence="1" type="ORF">RLOC_00010397</name>
</gene>
<protein>
    <submittedName>
        <fullName evidence="1">Uncharacterized protein</fullName>
    </submittedName>
</protein>
<sequence length="29" mass="3189">MMLVLCSVPSAVQPFHASMAPAWPWWSSA</sequence>
<evidence type="ECO:0000313" key="1">
    <source>
        <dbReference type="EMBL" id="OWK61312.1"/>
    </source>
</evidence>
<proteinExistence type="predicted"/>
<evidence type="ECO:0000313" key="2">
    <source>
        <dbReference type="Proteomes" id="UP000197619"/>
    </source>
</evidence>
<reference evidence="1 2" key="1">
    <citation type="submission" date="2017-05" db="EMBL/GenBank/DDBJ databases">
        <title>Genome of assembly of the Bengalese finch, Lonchura striata domestica.</title>
        <authorList>
            <person name="Colquitt B.M."/>
            <person name="Brainard M.S."/>
        </authorList>
    </citation>
    <scope>NUCLEOTIDE SEQUENCE [LARGE SCALE GENOMIC DNA]</scope>
    <source>
        <strain evidence="1">White83orange57</strain>
    </source>
</reference>
<dbReference type="Proteomes" id="UP000197619">
    <property type="component" value="Unassembled WGS sequence"/>
</dbReference>
<accession>A0A218V6X7</accession>
<dbReference type="AlphaFoldDB" id="A0A218V6X7"/>
<dbReference type="EMBL" id="MUZQ01000043">
    <property type="protein sequence ID" value="OWK61312.1"/>
    <property type="molecule type" value="Genomic_DNA"/>
</dbReference>
<comment type="caution">
    <text evidence="1">The sequence shown here is derived from an EMBL/GenBank/DDBJ whole genome shotgun (WGS) entry which is preliminary data.</text>
</comment>